<evidence type="ECO:0000256" key="1">
    <source>
        <dbReference type="SAM" id="MobiDB-lite"/>
    </source>
</evidence>
<comment type="caution">
    <text evidence="2">The sequence shown here is derived from an EMBL/GenBank/DDBJ whole genome shotgun (WGS) entry which is preliminary data.</text>
</comment>
<gene>
    <name evidence="2" type="ORF">TCAL_16844</name>
</gene>
<dbReference type="AlphaFoldDB" id="A0A553PDY8"/>
<feature type="compositionally biased region" description="Polar residues" evidence="1">
    <location>
        <begin position="49"/>
        <end position="64"/>
    </location>
</feature>
<name>A0A553PDY8_TIGCA</name>
<evidence type="ECO:0000313" key="3">
    <source>
        <dbReference type="Proteomes" id="UP000318571"/>
    </source>
</evidence>
<evidence type="ECO:0000313" key="2">
    <source>
        <dbReference type="EMBL" id="TRY75890.1"/>
    </source>
</evidence>
<keyword evidence="3" id="KW-1185">Reference proteome</keyword>
<proteinExistence type="predicted"/>
<dbReference type="EMBL" id="VCGU01000005">
    <property type="protein sequence ID" value="TRY75890.1"/>
    <property type="molecule type" value="Genomic_DNA"/>
</dbReference>
<organism evidence="2 3">
    <name type="scientific">Tigriopus californicus</name>
    <name type="common">Marine copepod</name>
    <dbReference type="NCBI Taxonomy" id="6832"/>
    <lineage>
        <taxon>Eukaryota</taxon>
        <taxon>Metazoa</taxon>
        <taxon>Ecdysozoa</taxon>
        <taxon>Arthropoda</taxon>
        <taxon>Crustacea</taxon>
        <taxon>Multicrustacea</taxon>
        <taxon>Hexanauplia</taxon>
        <taxon>Copepoda</taxon>
        <taxon>Harpacticoida</taxon>
        <taxon>Harpacticidae</taxon>
        <taxon>Tigriopus</taxon>
    </lineage>
</organism>
<protein>
    <submittedName>
        <fullName evidence="2">Uncharacterized protein</fullName>
    </submittedName>
</protein>
<feature type="compositionally biased region" description="Low complexity" evidence="1">
    <location>
        <begin position="30"/>
        <end position="40"/>
    </location>
</feature>
<sequence length="208" mass="23671">MRKLREPANVNEIQRPVPIMPTARSVKPKNNAQKTNDNNNHLMTKESSEPSTVVKVSQETSKNEPPQPKPRGSQLHEVQEHQYENQGAIKAIKAIKAKSNRSSDNKTKHMLNEAAEAVAKSFTKQTLGINKAKYENNNLDSRGDLTQDDHFFEGGSFSLGWREYLNKPDSQSFQDIHQDTLPSHKTSPGQRDAVFYRVKMEKLWSVKF</sequence>
<feature type="region of interest" description="Disordered" evidence="1">
    <location>
        <begin position="1"/>
        <end position="81"/>
    </location>
</feature>
<reference evidence="2 3" key="1">
    <citation type="journal article" date="2018" name="Nat. Ecol. Evol.">
        <title>Genomic signatures of mitonuclear coevolution across populations of Tigriopus californicus.</title>
        <authorList>
            <person name="Barreto F.S."/>
            <person name="Watson E.T."/>
            <person name="Lima T.G."/>
            <person name="Willett C.S."/>
            <person name="Edmands S."/>
            <person name="Li W."/>
            <person name="Burton R.S."/>
        </authorList>
    </citation>
    <scope>NUCLEOTIDE SEQUENCE [LARGE SCALE GENOMIC DNA]</scope>
    <source>
        <strain evidence="2 3">San Diego</strain>
    </source>
</reference>
<dbReference type="Proteomes" id="UP000318571">
    <property type="component" value="Chromosome 2"/>
</dbReference>
<accession>A0A553PDY8</accession>